<protein>
    <recommendedName>
        <fullName evidence="1">Reverse transcriptase domain-containing protein</fullName>
    </recommendedName>
</protein>
<evidence type="ECO:0000259" key="1">
    <source>
        <dbReference type="Pfam" id="PF00078"/>
    </source>
</evidence>
<keyword evidence="3" id="KW-1185">Reference proteome</keyword>
<dbReference type="PANTHER" id="PTHR47027:SF25">
    <property type="entry name" value="REVERSE TRANSCRIPTASE DOMAIN-CONTAINING PROTEIN"/>
    <property type="match status" value="1"/>
</dbReference>
<feature type="non-terminal residue" evidence="2">
    <location>
        <position position="202"/>
    </location>
</feature>
<dbReference type="Pfam" id="PF00078">
    <property type="entry name" value="RVT_1"/>
    <property type="match status" value="1"/>
</dbReference>
<feature type="domain" description="Reverse transcriptase" evidence="1">
    <location>
        <begin position="14"/>
        <end position="169"/>
    </location>
</feature>
<dbReference type="InterPro" id="IPR000477">
    <property type="entry name" value="RT_dom"/>
</dbReference>
<evidence type="ECO:0000313" key="2">
    <source>
        <dbReference type="EMBL" id="VDO96181.1"/>
    </source>
</evidence>
<dbReference type="Proteomes" id="UP000277204">
    <property type="component" value="Unassembled WGS sequence"/>
</dbReference>
<feature type="non-terminal residue" evidence="2">
    <location>
        <position position="1"/>
    </location>
</feature>
<evidence type="ECO:0000313" key="3">
    <source>
        <dbReference type="Proteomes" id="UP000277204"/>
    </source>
</evidence>
<reference evidence="2 3" key="1">
    <citation type="submission" date="2018-11" db="EMBL/GenBank/DDBJ databases">
        <authorList>
            <consortium name="Pathogen Informatics"/>
        </authorList>
    </citation>
    <scope>NUCLEOTIDE SEQUENCE [LARGE SCALE GENOMIC DNA]</scope>
    <source>
        <strain evidence="2 3">Zambia</strain>
    </source>
</reference>
<accession>A0A183M6D3</accession>
<dbReference type="PANTHER" id="PTHR47027">
    <property type="entry name" value="REVERSE TRANSCRIPTASE DOMAIN-CONTAINING PROTEIN"/>
    <property type="match status" value="1"/>
</dbReference>
<proteinExistence type="predicted"/>
<dbReference type="AlphaFoldDB" id="A0A183M6D3"/>
<sequence length="202" mass="23781">RSCTDQIATLRIIVEQAVEWNSSLYINFIDYEKAFDSEDRRTFWKLLQHYGVPEKIVNIIRNSYYGQQCKFVHGGYLTDAFQVRNGDRKGCLLSSFLFLLVVHWIMKTSTTEGKHRIKWITWNQLNHLEFTDDLAPLSHTQQQIQIKITRVATNTKSMGVNIHKLKARSSNTTQRTPTQSHLMENLWKMWKLSHICMDTFID</sequence>
<gene>
    <name evidence="2" type="ORF">SMRZ_LOCUS11608</name>
</gene>
<dbReference type="EMBL" id="UZAI01006632">
    <property type="protein sequence ID" value="VDO96181.1"/>
    <property type="molecule type" value="Genomic_DNA"/>
</dbReference>
<name>A0A183M6D3_9TREM</name>
<organism evidence="2 3">
    <name type="scientific">Schistosoma margrebowiei</name>
    <dbReference type="NCBI Taxonomy" id="48269"/>
    <lineage>
        <taxon>Eukaryota</taxon>
        <taxon>Metazoa</taxon>
        <taxon>Spiralia</taxon>
        <taxon>Lophotrochozoa</taxon>
        <taxon>Platyhelminthes</taxon>
        <taxon>Trematoda</taxon>
        <taxon>Digenea</taxon>
        <taxon>Strigeidida</taxon>
        <taxon>Schistosomatoidea</taxon>
        <taxon>Schistosomatidae</taxon>
        <taxon>Schistosoma</taxon>
    </lineage>
</organism>